<evidence type="ECO:0000313" key="4">
    <source>
        <dbReference type="EMBL" id="PKK90712.1"/>
    </source>
</evidence>
<evidence type="ECO:0000313" key="5">
    <source>
        <dbReference type="Proteomes" id="UP000233256"/>
    </source>
</evidence>
<feature type="chain" id="PRO_5014729056" description="SLH domain-containing protein" evidence="2">
    <location>
        <begin position="28"/>
        <end position="761"/>
    </location>
</feature>
<keyword evidence="1" id="KW-0175">Coiled coil</keyword>
<dbReference type="Proteomes" id="UP000233256">
    <property type="component" value="Unassembled WGS sequence"/>
</dbReference>
<dbReference type="Gene3D" id="2.40.160.100">
    <property type="match status" value="1"/>
</dbReference>
<sequence length="761" mass="83095">MKLFFSGTGRTLTVSALMLSLAFGFTAQNSQASAFSRTSVSSSTLSSDHWAYDAVNYMAAQGYLEGIPDDLFTSHKLISRNEMAGFVERIIEHVDNGVPQYDAEVVKNLAREFSAELRVLATRVEKVKENLTEAKVKRASAAQFGKGEPHFSGEFSLSLYFLNNNRDTRGDDWGNYGMLSLGVLSPIDEKISFFASFMRDDIELFNLGGSSNQASASPLLREIRLDISDFFDLGDLRVGRQWMRVGRSMVLDDVMDGIRLKRKMGRVTLDLFTFTGHDSDGGANNRWYGNGSGTMNFYSFSDTRSIAASGGALNFNGANTGAGLNTINGGIAPLAPFMAGGATADAVTFYSSPFSGSTPWDSYTGSYLESVPNVRWNSHSGIAIQGGYDDNGDGIADSLAPVRIPVGFPVRRLFVPFGYVAPNGILDSAGTDSQTPVGLGRDWDVRSASGLESWGLNLAVDMGGHNLAAYFIRRDFTRYDPYTSLGDPWAAMVDSNNDMTIDADANGRDLSPDAQPWYLGMVIDGGIMRNLSYFIEAVIFDPDIHNIGVDPVTGDAVDGAGTGWKGNNLERGNAFLAGLDWKIGRKVNFVFQYGLGDEEFIPVSLYESTHPNGMVGRMTPGSYSGMSVGANTGTRMWGDVEGTGMLTGIRDILVSVKAMFNDRTSGFLKAEFVDEHDSSQLRTISGDSSVTGKRREDFRLITLSFEHIYRPDTTIFLQYDCMDYDDDNVNDAGYIGNPAFETDDVNWGGWDRVFAGIRVVY</sequence>
<proteinExistence type="predicted"/>
<gene>
    <name evidence="4" type="ORF">CVV64_07480</name>
</gene>
<name>A0A2N1PR20_9BACT</name>
<evidence type="ECO:0000256" key="2">
    <source>
        <dbReference type="SAM" id="SignalP"/>
    </source>
</evidence>
<feature type="domain" description="SLH" evidence="3">
    <location>
        <begin position="38"/>
        <end position="101"/>
    </location>
</feature>
<dbReference type="InterPro" id="IPR001119">
    <property type="entry name" value="SLH_dom"/>
</dbReference>
<reference evidence="4 5" key="1">
    <citation type="journal article" date="2017" name="ISME J.">
        <title>Potential for microbial H2 and metal transformations associated with novel bacteria and archaea in deep terrestrial subsurface sediments.</title>
        <authorList>
            <person name="Hernsdorf A.W."/>
            <person name="Amano Y."/>
            <person name="Miyakawa K."/>
            <person name="Ise K."/>
            <person name="Suzuki Y."/>
            <person name="Anantharaman K."/>
            <person name="Probst A."/>
            <person name="Burstein D."/>
            <person name="Thomas B.C."/>
            <person name="Banfield J.F."/>
        </authorList>
    </citation>
    <scope>NUCLEOTIDE SEQUENCE [LARGE SCALE GENOMIC DNA]</scope>
    <source>
        <strain evidence="4">HGW-Wallbacteria-1</strain>
    </source>
</reference>
<comment type="caution">
    <text evidence="4">The sequence shown here is derived from an EMBL/GenBank/DDBJ whole genome shotgun (WGS) entry which is preliminary data.</text>
</comment>
<accession>A0A2N1PR20</accession>
<dbReference type="InterPro" id="IPR053728">
    <property type="entry name" value="Alginate_Permeability_Chnl"/>
</dbReference>
<feature type="signal peptide" evidence="2">
    <location>
        <begin position="1"/>
        <end position="27"/>
    </location>
</feature>
<organism evidence="4 5">
    <name type="scientific">Candidatus Wallbacteria bacterium HGW-Wallbacteria-1</name>
    <dbReference type="NCBI Taxonomy" id="2013854"/>
    <lineage>
        <taxon>Bacteria</taxon>
        <taxon>Candidatus Walliibacteriota</taxon>
    </lineage>
</organism>
<dbReference type="PANTHER" id="PTHR43308">
    <property type="entry name" value="OUTER MEMBRANE PROTEIN ALPHA-RELATED"/>
    <property type="match status" value="1"/>
</dbReference>
<dbReference type="EMBL" id="PGXC01000004">
    <property type="protein sequence ID" value="PKK90712.1"/>
    <property type="molecule type" value="Genomic_DNA"/>
</dbReference>
<feature type="coiled-coil region" evidence="1">
    <location>
        <begin position="110"/>
        <end position="137"/>
    </location>
</feature>
<dbReference type="PANTHER" id="PTHR43308:SF1">
    <property type="entry name" value="OUTER MEMBRANE PROTEIN ALPHA"/>
    <property type="match status" value="1"/>
</dbReference>
<keyword evidence="2" id="KW-0732">Signal</keyword>
<dbReference type="InterPro" id="IPR051465">
    <property type="entry name" value="Cell_Envelope_Struct_Comp"/>
</dbReference>
<dbReference type="AlphaFoldDB" id="A0A2N1PR20"/>
<evidence type="ECO:0000256" key="1">
    <source>
        <dbReference type="SAM" id="Coils"/>
    </source>
</evidence>
<protein>
    <recommendedName>
        <fullName evidence="3">SLH domain-containing protein</fullName>
    </recommendedName>
</protein>
<dbReference type="PROSITE" id="PS51272">
    <property type="entry name" value="SLH"/>
    <property type="match status" value="1"/>
</dbReference>
<dbReference type="Pfam" id="PF00395">
    <property type="entry name" value="SLH"/>
    <property type="match status" value="1"/>
</dbReference>
<evidence type="ECO:0000259" key="3">
    <source>
        <dbReference type="PROSITE" id="PS51272"/>
    </source>
</evidence>